<accession>A0AAV4TB69</accession>
<evidence type="ECO:0000256" key="1">
    <source>
        <dbReference type="SAM" id="Coils"/>
    </source>
</evidence>
<evidence type="ECO:0000256" key="2">
    <source>
        <dbReference type="SAM" id="Phobius"/>
    </source>
</evidence>
<sequence>MWELHIHKREFGGKKIVGISDRFIMFCLLLTSGLMANWIIELIRRPRERVDCRTLSDTITSREEEDRHQRLIKENKELLRQIIEKEDQIRQVQLLLQERHAARNQQMASSMGGGRLTQYTDTSKDITNDFTSDSGFITGTSIARSSRSDFEFSESYL</sequence>
<dbReference type="EMBL" id="BPLR01011036">
    <property type="protein sequence ID" value="GIY43813.1"/>
    <property type="molecule type" value="Genomic_DNA"/>
</dbReference>
<keyword evidence="3" id="KW-0675">Receptor</keyword>
<evidence type="ECO:0000313" key="4">
    <source>
        <dbReference type="Proteomes" id="UP001054945"/>
    </source>
</evidence>
<evidence type="ECO:0000313" key="3">
    <source>
        <dbReference type="EMBL" id="GIY43813.1"/>
    </source>
</evidence>
<name>A0AAV4TB69_CAEEX</name>
<keyword evidence="2" id="KW-1133">Transmembrane helix</keyword>
<comment type="caution">
    <text evidence="3">The sequence shown here is derived from an EMBL/GenBank/DDBJ whole genome shotgun (WGS) entry which is preliminary data.</text>
</comment>
<proteinExistence type="predicted"/>
<protein>
    <submittedName>
        <fullName evidence="3">Gamma-aminobutyric acid type B receptor subunit 1</fullName>
    </submittedName>
</protein>
<keyword evidence="4" id="KW-1185">Reference proteome</keyword>
<dbReference type="Proteomes" id="UP001054945">
    <property type="component" value="Unassembled WGS sequence"/>
</dbReference>
<gene>
    <name evidence="3" type="primary">X975_07366</name>
    <name evidence="3" type="ORF">CEXT_615481</name>
</gene>
<feature type="coiled-coil region" evidence="1">
    <location>
        <begin position="61"/>
        <end position="105"/>
    </location>
</feature>
<dbReference type="AlphaFoldDB" id="A0AAV4TB69"/>
<feature type="transmembrane region" description="Helical" evidence="2">
    <location>
        <begin position="23"/>
        <end position="40"/>
    </location>
</feature>
<keyword evidence="2" id="KW-0472">Membrane</keyword>
<reference evidence="3 4" key="1">
    <citation type="submission" date="2021-06" db="EMBL/GenBank/DDBJ databases">
        <title>Caerostris extrusa draft genome.</title>
        <authorList>
            <person name="Kono N."/>
            <person name="Arakawa K."/>
        </authorList>
    </citation>
    <scope>NUCLEOTIDE SEQUENCE [LARGE SCALE GENOMIC DNA]</scope>
</reference>
<keyword evidence="2" id="KW-0812">Transmembrane</keyword>
<keyword evidence="1" id="KW-0175">Coiled coil</keyword>
<organism evidence="3 4">
    <name type="scientific">Caerostris extrusa</name>
    <name type="common">Bark spider</name>
    <name type="synonym">Caerostris bankana</name>
    <dbReference type="NCBI Taxonomy" id="172846"/>
    <lineage>
        <taxon>Eukaryota</taxon>
        <taxon>Metazoa</taxon>
        <taxon>Ecdysozoa</taxon>
        <taxon>Arthropoda</taxon>
        <taxon>Chelicerata</taxon>
        <taxon>Arachnida</taxon>
        <taxon>Araneae</taxon>
        <taxon>Araneomorphae</taxon>
        <taxon>Entelegynae</taxon>
        <taxon>Araneoidea</taxon>
        <taxon>Araneidae</taxon>
        <taxon>Caerostris</taxon>
    </lineage>
</organism>